<dbReference type="InterPro" id="IPR008300">
    <property type="entry name" value="PTAC"/>
</dbReference>
<dbReference type="RefSeq" id="WP_090246386.1">
    <property type="nucleotide sequence ID" value="NZ_FNOU01000020.1"/>
</dbReference>
<comment type="catalytic activity">
    <reaction evidence="9 10">
        <text>propanoyl-CoA + phosphate = propanoyl phosphate + CoA</text>
        <dbReference type="Rhea" id="RHEA:28046"/>
        <dbReference type="ChEBI" id="CHEBI:43474"/>
        <dbReference type="ChEBI" id="CHEBI:57287"/>
        <dbReference type="ChEBI" id="CHEBI:57392"/>
        <dbReference type="ChEBI" id="CHEBI:58933"/>
        <dbReference type="EC" id="2.3.1.222"/>
    </reaction>
</comment>
<dbReference type="EMBL" id="FNOU01000020">
    <property type="protein sequence ID" value="SDY20858.1"/>
    <property type="molecule type" value="Genomic_DNA"/>
</dbReference>
<dbReference type="PANTHER" id="PTHR39453:SF1">
    <property type="entry name" value="PHOSPHATE PROPANOYLTRANSFERASE"/>
    <property type="match status" value="1"/>
</dbReference>
<dbReference type="NCBIfam" id="NF011652">
    <property type="entry name" value="PRK15070.1"/>
    <property type="match status" value="1"/>
</dbReference>
<proteinExistence type="inferred from homology"/>
<evidence type="ECO:0000256" key="4">
    <source>
        <dbReference type="ARBA" id="ARBA00020837"/>
    </source>
</evidence>
<dbReference type="GO" id="GO:0016747">
    <property type="term" value="F:acyltransferase activity, transferring groups other than amino-acyl groups"/>
    <property type="evidence" value="ECO:0007669"/>
    <property type="project" value="InterPro"/>
</dbReference>
<dbReference type="EC" id="2.3.1.222" evidence="3 10"/>
<reference evidence="12" key="1">
    <citation type="submission" date="2016-10" db="EMBL/GenBank/DDBJ databases">
        <authorList>
            <person name="Varghese N."/>
            <person name="Submissions S."/>
        </authorList>
    </citation>
    <scope>NUCLEOTIDE SEQUENCE [LARGE SCALE GENOMIC DNA]</scope>
    <source>
        <strain evidence="12">VPI 5359</strain>
    </source>
</reference>
<dbReference type="PIRSF" id="PIRSF010130">
    <property type="entry name" value="PduL"/>
    <property type="match status" value="1"/>
</dbReference>
<evidence type="ECO:0000256" key="2">
    <source>
        <dbReference type="ARBA" id="ARBA00007342"/>
    </source>
</evidence>
<evidence type="ECO:0000256" key="10">
    <source>
        <dbReference type="PIRNR" id="PIRNR010130"/>
    </source>
</evidence>
<dbReference type="GO" id="GO:0051144">
    <property type="term" value="P:1,2-propanediol catabolic process"/>
    <property type="evidence" value="ECO:0007669"/>
    <property type="project" value="UniProtKB-UniPathway"/>
</dbReference>
<comment type="similarity">
    <text evidence="2 10">Belongs to the PduL family.</text>
</comment>
<keyword evidence="5 10" id="KW-0808">Transferase</keyword>
<evidence type="ECO:0000313" key="12">
    <source>
        <dbReference type="Proteomes" id="UP000199652"/>
    </source>
</evidence>
<dbReference type="PANTHER" id="PTHR39453">
    <property type="entry name" value="PHOSPHATE PROPANOYLTRANSFERASE"/>
    <property type="match status" value="1"/>
</dbReference>
<organism evidence="11 12">
    <name type="scientific">Eubacterium barkeri</name>
    <name type="common">Clostridium barkeri</name>
    <dbReference type="NCBI Taxonomy" id="1528"/>
    <lineage>
        <taxon>Bacteria</taxon>
        <taxon>Bacillati</taxon>
        <taxon>Bacillota</taxon>
        <taxon>Clostridia</taxon>
        <taxon>Eubacteriales</taxon>
        <taxon>Eubacteriaceae</taxon>
        <taxon>Eubacterium</taxon>
    </lineage>
</organism>
<evidence type="ECO:0000256" key="7">
    <source>
        <dbReference type="ARBA" id="ARBA00022833"/>
    </source>
</evidence>
<comment type="function">
    <text evidence="10">Involved in 1,2-propanediol (1,2-PD) degradation by catalyzing the conversion of propanoyl-CoA to propanoyl-phosphate.</text>
</comment>
<comment type="pathway">
    <text evidence="10">Polyol metabolism; 1,2-propanediol degradation.</text>
</comment>
<evidence type="ECO:0000313" key="11">
    <source>
        <dbReference type="EMBL" id="SDY20858.1"/>
    </source>
</evidence>
<sequence length="203" mass="22184">MKEIMDTVLASMIRGKLIQIEVSARHVHLSQRDFEHLFGVGKAMTFQRPLSQPGQFLAEERVTLLGPRGQLERTAILGPARKCTQIELAYSDCRKLGIHAPLRESGDTMGSGGLQLQAAGGQIDVAEGAIIARNHIHLTPEGADCFGLVDKQRVDVQALSERLMTFQNVTVRVNPAFKNRMHIDMDEANAAGISGFTLGRILG</sequence>
<evidence type="ECO:0000256" key="3">
    <source>
        <dbReference type="ARBA" id="ARBA00012206"/>
    </source>
</evidence>
<gene>
    <name evidence="11" type="ORF">SAMN04488579_12021</name>
</gene>
<dbReference type="OrthoDB" id="9784365at2"/>
<keyword evidence="6" id="KW-0479">Metal-binding</keyword>
<keyword evidence="7" id="KW-0862">Zinc</keyword>
<name>A0A1H3I1A1_EUBBA</name>
<accession>A0A1H3I1A1</accession>
<dbReference type="UniPathway" id="UPA00621"/>
<keyword evidence="12" id="KW-1185">Reference proteome</keyword>
<dbReference type="Proteomes" id="UP000199652">
    <property type="component" value="Unassembled WGS sequence"/>
</dbReference>
<dbReference type="STRING" id="1528.SAMN04488579_12021"/>
<comment type="cofactor">
    <cofactor evidence="1">
        <name>Zn(2+)</name>
        <dbReference type="ChEBI" id="CHEBI:29105"/>
    </cofactor>
</comment>
<dbReference type="Pfam" id="PF06130">
    <property type="entry name" value="PTAC"/>
    <property type="match status" value="1"/>
</dbReference>
<evidence type="ECO:0000256" key="6">
    <source>
        <dbReference type="ARBA" id="ARBA00022723"/>
    </source>
</evidence>
<keyword evidence="8 10" id="KW-0012">Acyltransferase</keyword>
<dbReference type="AlphaFoldDB" id="A0A1H3I1A1"/>
<dbReference type="GO" id="GO:0046872">
    <property type="term" value="F:metal ion binding"/>
    <property type="evidence" value="ECO:0007669"/>
    <property type="project" value="UniProtKB-KW"/>
</dbReference>
<evidence type="ECO:0000256" key="1">
    <source>
        <dbReference type="ARBA" id="ARBA00001947"/>
    </source>
</evidence>
<evidence type="ECO:0000256" key="9">
    <source>
        <dbReference type="ARBA" id="ARBA00047589"/>
    </source>
</evidence>
<evidence type="ECO:0000256" key="8">
    <source>
        <dbReference type="ARBA" id="ARBA00023315"/>
    </source>
</evidence>
<evidence type="ECO:0000256" key="5">
    <source>
        <dbReference type="ARBA" id="ARBA00022679"/>
    </source>
</evidence>
<protein>
    <recommendedName>
        <fullName evidence="4 10">Phosphate propanoyltransferase</fullName>
        <ecNumber evidence="3 10">2.3.1.222</ecNumber>
    </recommendedName>
</protein>